<protein>
    <submittedName>
        <fullName evidence="1">Uncharacterized protein</fullName>
    </submittedName>
</protein>
<sequence length="36" mass="4447">MFLGLLIFYYHLNFKVIVFFKHMKENYYGTLIRPCS</sequence>
<dbReference type="EMBL" id="BK016136">
    <property type="protein sequence ID" value="DAF97741.1"/>
    <property type="molecule type" value="Genomic_DNA"/>
</dbReference>
<organism evidence="1">
    <name type="scientific">Myoviridae sp. ctYA416</name>
    <dbReference type="NCBI Taxonomy" id="2825125"/>
    <lineage>
        <taxon>Viruses</taxon>
        <taxon>Duplodnaviria</taxon>
        <taxon>Heunggongvirae</taxon>
        <taxon>Uroviricota</taxon>
        <taxon>Caudoviricetes</taxon>
    </lineage>
</organism>
<reference evidence="1" key="1">
    <citation type="journal article" date="2021" name="Proc. Natl. Acad. Sci. U.S.A.">
        <title>A Catalog of Tens of Thousands of Viruses from Human Metagenomes Reveals Hidden Associations with Chronic Diseases.</title>
        <authorList>
            <person name="Tisza M.J."/>
            <person name="Buck C.B."/>
        </authorList>
    </citation>
    <scope>NUCLEOTIDE SEQUENCE</scope>
    <source>
        <strain evidence="1">CtYA416</strain>
    </source>
</reference>
<proteinExistence type="predicted"/>
<evidence type="ECO:0000313" key="1">
    <source>
        <dbReference type="EMBL" id="DAF97741.1"/>
    </source>
</evidence>
<accession>A0A8S5UTE8</accession>
<name>A0A8S5UTE8_9CAUD</name>